<accession>A0A0N9QY74</accession>
<gene>
    <name evidence="1" type="ORF">ceV_158</name>
</gene>
<name>A0A0N9QY74_9VIRU</name>
<evidence type="ECO:0000313" key="2">
    <source>
        <dbReference type="Proteomes" id="UP000203826"/>
    </source>
</evidence>
<evidence type="ECO:0000313" key="1">
    <source>
        <dbReference type="EMBL" id="ALH23064.1"/>
    </source>
</evidence>
<proteinExistence type="predicted"/>
<reference evidence="1 2" key="1">
    <citation type="journal article" date="2015" name="Genome Announc.">
        <title>The 474-Kilobase-Pair Complete Genome Sequence of CeV-01B, a Virus Infecting Haptolina (Chrysochromulina) ericina (Prymnesiophyceae).</title>
        <authorList>
            <person name="Gallot-Lavallee L."/>
            <person name="Pagarete A."/>
            <person name="Legendre M."/>
            <person name="Santini S."/>
            <person name="Sandaa R.A."/>
            <person name="Himmelbauer H."/>
            <person name="Ogata H."/>
            <person name="Bratbak G."/>
            <person name="Claverie J.M."/>
        </authorList>
    </citation>
    <scope>NUCLEOTIDE SEQUENCE [LARGE SCALE GENOMIC DNA]</scope>
    <source>
        <strain evidence="1">CeV-01B</strain>
    </source>
</reference>
<organism evidence="1 2">
    <name type="scientific">Chrysochromulina ericina virus CeV-01B</name>
    <dbReference type="NCBI Taxonomy" id="3070830"/>
    <lineage>
        <taxon>Viruses</taxon>
        <taxon>Varidnaviria</taxon>
        <taxon>Bamfordvirae</taxon>
        <taxon>Nucleocytoviricota</taxon>
        <taxon>Megaviricetes</taxon>
        <taxon>Imitervirales</taxon>
        <taxon>Mesomimiviridae</taxon>
        <taxon>Tethysvirus</taxon>
        <taxon>Tethysvirus raunefjordenense</taxon>
    </lineage>
</organism>
<protein>
    <submittedName>
        <fullName evidence="1">Uncharacterized protein</fullName>
    </submittedName>
</protein>
<dbReference type="EMBL" id="KT820662">
    <property type="protein sequence ID" value="ALH23064.1"/>
    <property type="molecule type" value="Genomic_DNA"/>
</dbReference>
<keyword evidence="2" id="KW-1185">Reference proteome</keyword>
<dbReference type="KEGG" id="vg:26049025"/>
<dbReference type="Proteomes" id="UP000203826">
    <property type="component" value="Segment"/>
</dbReference>
<sequence length="44" mass="5352">MHYSRISIGHNKRNNIKKYHKFLSNIITSYINSKIKKKYDENII</sequence>